<evidence type="ECO:0000256" key="1">
    <source>
        <dbReference type="ARBA" id="ARBA00000707"/>
    </source>
</evidence>
<comment type="subunit">
    <text evidence="17">Catalytic component of the polycomb repressive deubiquitinase (PR-DUB) complex, at least composed of caly/calypso, Asx and sba (MBD5/6 homolog). The PR-DUB complex associates with nucleosomes to mediate deubiquitination of histone H2AK118ub1 substrates; the association requires the positively charged C-terminal tail of caly, probably due to direct binding of DNA. Interacts (via ULD domain) with Asx (via DEUBAD domain); the interaction produces a stable heterodimer with a composite binding site for ubiquitin. Homodimerizes (via coiled-coil hinge-region between the UCH and ULD domains) to mediate assembly of 2 copies of the caly-Asx heterodimer into a bisymmetric tetramer; dimerization enhances PR-DUB association with nucleosomes.</text>
</comment>
<evidence type="ECO:0000256" key="14">
    <source>
        <dbReference type="ARBA" id="ARBA00024355"/>
    </source>
</evidence>
<feature type="compositionally biased region" description="Basic residues" evidence="20">
    <location>
        <begin position="610"/>
        <end position="620"/>
    </location>
</feature>
<evidence type="ECO:0000259" key="22">
    <source>
        <dbReference type="PROSITE" id="PS51194"/>
    </source>
</evidence>
<feature type="compositionally biased region" description="Basic and acidic residues" evidence="20">
    <location>
        <begin position="503"/>
        <end position="512"/>
    </location>
</feature>
<dbReference type="PROSITE" id="PS52048">
    <property type="entry name" value="UCH_DOMAIN"/>
    <property type="match status" value="1"/>
</dbReference>
<evidence type="ECO:0000256" key="17">
    <source>
        <dbReference type="ARBA" id="ARBA00049710"/>
    </source>
</evidence>
<dbReference type="GO" id="GO:0004843">
    <property type="term" value="F:cysteine-type deubiquitinase activity"/>
    <property type="evidence" value="ECO:0007669"/>
    <property type="project" value="UniProtKB-UniRule"/>
</dbReference>
<feature type="domain" description="Helicase ATP-binding" evidence="21">
    <location>
        <begin position="783"/>
        <end position="960"/>
    </location>
</feature>
<keyword evidence="11" id="KW-0156">Chromatin regulator</keyword>
<dbReference type="KEGG" id="phu:Phum_PHUM080480"/>
<dbReference type="CTD" id="8231390"/>
<dbReference type="VEuPathDB" id="VectorBase:PHUM080480"/>
<dbReference type="EMBL" id="DS235048">
    <property type="protein sequence ID" value="EEB10984.1"/>
    <property type="molecule type" value="Genomic_DNA"/>
</dbReference>
<evidence type="ECO:0000256" key="19">
    <source>
        <dbReference type="PROSITE-ProRule" id="PRU01393"/>
    </source>
</evidence>
<evidence type="ECO:0000256" key="16">
    <source>
        <dbReference type="ARBA" id="ARBA00047984"/>
    </source>
</evidence>
<evidence type="ECO:0000256" key="15">
    <source>
        <dbReference type="ARBA" id="ARBA00046227"/>
    </source>
</evidence>
<sequence length="1130" mass="127639">MPVDITKLTEGWLELESDPGLFMLLLEDFGVKNVQVEEIYDITKPFDGPVYGFIFLFRWIEERRSRRKLFDQNDMFLKEEEVVNNIFFAQQMVPNSCATHALLSVLLNCPKIHLGDTLTRLKAHTVGMTPENKGWAIGNTPELARAHNSHAMPQAKRCVDKSSVSAGMTSSRYAGEAFHFVSYVPIQERLFELDGLKPYPIDHGPCENNEAWTEKFRRVMTERLGVAGGEPCHDIRFNLMALIPDRRIALSHKLNMLKTNREIVVTALQQLVHLNSESKKLENYKEEHESFKTNSSDLGSNSSLTESEAAIINDLKLDKMGNENNMWKKSDDNCLKDNLVEGSQFSEHAESDTNVHHEINVSKNHADTLSSIKSNLQSSSKENIEPAFNIDKKGALNINSDYSLPLTIETSPTPSISGTDTSSDVGSVFNSPSTMGWGCNSCQSSPCPKDYKKYLMQSDEKTDSLSGTSSSSLLGKKTNSQSPSYREDSKAESPTCSTLLETDSNKEKDCKPEDTDAMKALLSKYPVLREPHTFAPKDLLALLKNVESEIANCEASLKDENDKRTKYKIDDCRRTHNYDEFICTFLSMLAEQGKLADLVEQHLHKRPGIPLHRLKRPHPIKKSDTNKTAGRLNIKEEPTDIINSETVTDTFINENDLDIIKDEGDAATDENNFTVNNNNNNNSQPLELLKGLSTDNIRRKEEKEGKRKKKKNVTSIEVYNKQQEEKLAEARNKLKVSVIGTNVPWPLENFNELITRFHVSPNIVKNLENSGYNNPTPIQAQAIPAMLEGRQVLACAPTGSGKTAAFLVPIFYHLKGPTKKGYRCVIVCPTRELARQTYRECLRLSEGTRLKINIIKKVTLDKENYSNTSKKFDILITTPNRLVYLLKQEPPKVNLKSVEWLIVDESDKLFEAGIRGFRDQLAVIYNACDSSVIKRAMFSATQTPHLTKWCRRNLKNLVLINVGVRNSAVETVKQELLFVGCEAGKLVAFRNLINRGLTPPVLVFVQSKERAQELFNELVYDGINVDVIHSDRTQKQRDNVIRSFREGKIWVLICTELMGRGIDFKGVNLVVNYDFPPSSVSYIHRIGRTGRAGRPGRAITYFTQDDTHCANNEKCRLRSTRIHALDEKIK</sequence>
<feature type="active site" description="Nucleophile" evidence="19">
    <location>
        <position position="97"/>
    </location>
</feature>
<comment type="catalytic activity">
    <reaction evidence="1 19">
        <text>Thiol-dependent hydrolysis of ester, thioester, amide, peptide and isopeptide bonds formed by the C-terminal Gly of ubiquitin (a 76-residue protein attached to proteins as an intracellular targeting signal).</text>
        <dbReference type="EC" id="3.4.19.12"/>
    </reaction>
</comment>
<keyword evidence="9 19" id="KW-0788">Thiol protease</keyword>
<evidence type="ECO:0000256" key="10">
    <source>
        <dbReference type="ARBA" id="ARBA00022840"/>
    </source>
</evidence>
<dbReference type="InParanoid" id="E0VC78"/>
<dbReference type="InterPro" id="IPR036959">
    <property type="entry name" value="Peptidase_C12_UCH_sf"/>
</dbReference>
<keyword evidence="13" id="KW-0539">Nucleus</keyword>
<dbReference type="PROSITE" id="PS51195">
    <property type="entry name" value="Q_MOTIF"/>
    <property type="match status" value="1"/>
</dbReference>
<keyword evidence="27" id="KW-1185">Reference proteome</keyword>
<feature type="region of interest" description="Disordered" evidence="20">
    <location>
        <begin position="610"/>
        <end position="629"/>
    </location>
</feature>
<feature type="compositionally biased region" description="Polar residues" evidence="20">
    <location>
        <begin position="492"/>
        <end position="502"/>
    </location>
</feature>
<feature type="domain" description="UCH catalytic" evidence="24">
    <location>
        <begin position="11"/>
        <end position="244"/>
    </location>
</feature>
<dbReference type="SMART" id="SM00487">
    <property type="entry name" value="DEXDc"/>
    <property type="match status" value="1"/>
</dbReference>
<feature type="site" description="Transition state stabilizer" evidence="19">
    <location>
        <position position="91"/>
    </location>
</feature>
<organism>
    <name type="scientific">Pediculus humanus subsp. corporis</name>
    <name type="common">Body louse</name>
    <dbReference type="NCBI Taxonomy" id="121224"/>
    <lineage>
        <taxon>Eukaryota</taxon>
        <taxon>Metazoa</taxon>
        <taxon>Ecdysozoa</taxon>
        <taxon>Arthropoda</taxon>
        <taxon>Hexapoda</taxon>
        <taxon>Insecta</taxon>
        <taxon>Pterygota</taxon>
        <taxon>Neoptera</taxon>
        <taxon>Paraneoptera</taxon>
        <taxon>Psocodea</taxon>
        <taxon>Troctomorpha</taxon>
        <taxon>Phthiraptera</taxon>
        <taxon>Anoplura</taxon>
        <taxon>Pediculidae</taxon>
        <taxon>Pediculus</taxon>
    </lineage>
</organism>
<feature type="domain" description="DEAD-box RNA helicase Q" evidence="23">
    <location>
        <begin position="752"/>
        <end position="780"/>
    </location>
</feature>
<evidence type="ECO:0000256" key="3">
    <source>
        <dbReference type="ARBA" id="ARBA00007182"/>
    </source>
</evidence>
<dbReference type="OrthoDB" id="1924260at2759"/>
<comment type="similarity">
    <text evidence="3">Belongs to the peptidase C12 family. BAP1 subfamily.</text>
</comment>
<comment type="function">
    <text evidence="15">Catalytic component of the polycomb repressive deubiquitinase (PR-DUB) complex, a complex that specifically mediates deubiquitination of histone H2A monoubiquitinated at 'Lys-119' (H2AK118ub1). Mediates bisymmetric organization of the PR-DUB complex and is involved in association with nucleosomes to mediate deubiquitination. Does not deubiquitinate monoubiquitinated histone H2B. Required to maintain the transcriptionally repressive state of homeotic genes throughout development. The PR-DUB complex has weak or no activity toward 'Lys-48'- and 'Lys-63'-linked polyubiquitin chains. Polycomb group (PcG) protein.</text>
</comment>
<name>E0VC78_PEDHC</name>
<dbReference type="SUPFAM" id="SSF54001">
    <property type="entry name" value="Cysteine proteinases"/>
    <property type="match status" value="1"/>
</dbReference>
<dbReference type="PANTHER" id="PTHR47959">
    <property type="entry name" value="ATP-DEPENDENT RNA HELICASE RHLE-RELATED"/>
    <property type="match status" value="1"/>
</dbReference>
<dbReference type="GO" id="GO:0006325">
    <property type="term" value="P:chromatin organization"/>
    <property type="evidence" value="ECO:0007669"/>
    <property type="project" value="UniProtKB-KW"/>
</dbReference>
<dbReference type="Pfam" id="PF18031">
    <property type="entry name" value="UCH_C"/>
    <property type="match status" value="1"/>
</dbReference>
<dbReference type="Gene3D" id="3.40.532.10">
    <property type="entry name" value="Peptidase C12, ubiquitin carboxyl-terminal hydrolase"/>
    <property type="match status" value="1"/>
</dbReference>
<dbReference type="CDD" id="cd18787">
    <property type="entry name" value="SF2_C_DEAD"/>
    <property type="match status" value="1"/>
</dbReference>
<evidence type="ECO:0000259" key="24">
    <source>
        <dbReference type="PROSITE" id="PS52048"/>
    </source>
</evidence>
<dbReference type="Pfam" id="PF00271">
    <property type="entry name" value="Helicase_C"/>
    <property type="match status" value="1"/>
</dbReference>
<dbReference type="GO" id="GO:0006511">
    <property type="term" value="P:ubiquitin-dependent protein catabolic process"/>
    <property type="evidence" value="ECO:0007669"/>
    <property type="project" value="UniProtKB-UniRule"/>
</dbReference>
<dbReference type="Pfam" id="PF00270">
    <property type="entry name" value="DEAD"/>
    <property type="match status" value="1"/>
</dbReference>
<reference evidence="25" key="1">
    <citation type="submission" date="2007-04" db="EMBL/GenBank/DDBJ databases">
        <title>Annotation of Pediculus humanus corporis strain USDA.</title>
        <authorList>
            <person name="Kirkness E."/>
            <person name="Hannick L."/>
            <person name="Hass B."/>
            <person name="Bruggner R."/>
            <person name="Lawson D."/>
            <person name="Bidwell S."/>
            <person name="Joardar V."/>
            <person name="Caler E."/>
            <person name="Walenz B."/>
            <person name="Inman J."/>
            <person name="Schobel S."/>
            <person name="Galinsky K."/>
            <person name="Amedeo P."/>
            <person name="Strausberg R."/>
        </authorList>
    </citation>
    <scope>NUCLEOTIDE SEQUENCE</scope>
    <source>
        <strain evidence="25">USDA</strain>
    </source>
</reference>
<dbReference type="EMBL" id="AAZO01000961">
    <property type="status" value="NOT_ANNOTATED_CDS"/>
    <property type="molecule type" value="Genomic_DNA"/>
</dbReference>
<comment type="catalytic activity">
    <reaction evidence="16">
        <text>ATP + H2O = ADP + phosphate + H(+)</text>
        <dbReference type="Rhea" id="RHEA:13065"/>
        <dbReference type="ChEBI" id="CHEBI:15377"/>
        <dbReference type="ChEBI" id="CHEBI:15378"/>
        <dbReference type="ChEBI" id="CHEBI:30616"/>
        <dbReference type="ChEBI" id="CHEBI:43474"/>
        <dbReference type="ChEBI" id="CHEBI:456216"/>
        <dbReference type="EC" id="3.6.4.13"/>
    </reaction>
</comment>
<evidence type="ECO:0000256" key="11">
    <source>
        <dbReference type="ARBA" id="ARBA00022853"/>
    </source>
</evidence>
<dbReference type="InterPro" id="IPR027417">
    <property type="entry name" value="P-loop_NTPase"/>
</dbReference>
<dbReference type="Proteomes" id="UP000009046">
    <property type="component" value="Unassembled WGS sequence"/>
</dbReference>
<comment type="similarity">
    <text evidence="14">Belongs to the DEAD box helicase family. DDX52/ROK1 subfamily.</text>
</comment>
<dbReference type="InterPro" id="IPR001578">
    <property type="entry name" value="Peptidase_C12_UCH"/>
</dbReference>
<keyword evidence="6 19" id="KW-0833">Ubl conjugation pathway</keyword>
<dbReference type="InterPro" id="IPR041507">
    <property type="entry name" value="UCH_C"/>
</dbReference>
<dbReference type="GO" id="GO:0005524">
    <property type="term" value="F:ATP binding"/>
    <property type="evidence" value="ECO:0007669"/>
    <property type="project" value="UniProtKB-KW"/>
</dbReference>
<dbReference type="CDD" id="cd09617">
    <property type="entry name" value="Peptidase_C12_UCH37_BAP1"/>
    <property type="match status" value="1"/>
</dbReference>
<dbReference type="HOGENOM" id="CLU_279174_0_0_1"/>
<gene>
    <name evidence="26" type="primary">8231390</name>
    <name evidence="25" type="ORF">Phum_PHUM080480</name>
</gene>
<dbReference type="InterPro" id="IPR011545">
    <property type="entry name" value="DEAD/DEAH_box_helicase_dom"/>
</dbReference>
<dbReference type="FunFam" id="3.40.532.10:FF:000002">
    <property type="entry name" value="Ubiquitin carboxyl-terminal hydrolase"/>
    <property type="match status" value="1"/>
</dbReference>
<evidence type="ECO:0000256" key="18">
    <source>
        <dbReference type="PROSITE-ProRule" id="PRU00552"/>
    </source>
</evidence>
<evidence type="ECO:0000256" key="7">
    <source>
        <dbReference type="ARBA" id="ARBA00022801"/>
    </source>
</evidence>
<feature type="region of interest" description="Disordered" evidence="20">
    <location>
        <begin position="461"/>
        <end position="512"/>
    </location>
</feature>
<dbReference type="Pfam" id="PF01088">
    <property type="entry name" value="Peptidase_C12"/>
    <property type="match status" value="1"/>
</dbReference>
<keyword evidence="7 19" id="KW-0378">Hydrolase</keyword>
<protein>
    <recommendedName>
        <fullName evidence="19">ubiquitinyl hydrolase 1</fullName>
        <ecNumber evidence="19">3.4.19.12</ecNumber>
    </recommendedName>
</protein>
<dbReference type="PRINTS" id="PR00707">
    <property type="entry name" value="UBCTHYDRLASE"/>
</dbReference>
<evidence type="ECO:0000256" key="12">
    <source>
        <dbReference type="ARBA" id="ARBA00022884"/>
    </source>
</evidence>
<evidence type="ECO:0000259" key="21">
    <source>
        <dbReference type="PROSITE" id="PS51192"/>
    </source>
</evidence>
<dbReference type="GO" id="GO:0005634">
    <property type="term" value="C:nucleus"/>
    <property type="evidence" value="ECO:0007669"/>
    <property type="project" value="UniProtKB-SubCell"/>
</dbReference>
<reference evidence="25" key="2">
    <citation type="submission" date="2007-04" db="EMBL/GenBank/DDBJ databases">
        <title>The genome of the human body louse.</title>
        <authorList>
            <consortium name="The Human Body Louse Genome Consortium"/>
            <person name="Kirkness E."/>
            <person name="Walenz B."/>
            <person name="Hass B."/>
            <person name="Bruggner R."/>
            <person name="Strausberg R."/>
        </authorList>
    </citation>
    <scope>NUCLEOTIDE SEQUENCE</scope>
    <source>
        <strain evidence="25">USDA</strain>
    </source>
</reference>
<evidence type="ECO:0000256" key="13">
    <source>
        <dbReference type="ARBA" id="ARBA00023242"/>
    </source>
</evidence>
<proteinExistence type="inferred from homology"/>
<dbReference type="GeneID" id="8231390"/>
<dbReference type="SUPFAM" id="SSF52540">
    <property type="entry name" value="P-loop containing nucleoside triphosphate hydrolases"/>
    <property type="match status" value="1"/>
</dbReference>
<dbReference type="InterPro" id="IPR001650">
    <property type="entry name" value="Helicase_C-like"/>
</dbReference>
<comment type="subcellular location">
    <subcellularLocation>
        <location evidence="2">Nucleus</location>
    </subcellularLocation>
</comment>
<dbReference type="PROSITE" id="PS51192">
    <property type="entry name" value="HELICASE_ATP_BIND_1"/>
    <property type="match status" value="1"/>
</dbReference>
<dbReference type="RefSeq" id="XP_002423722.1">
    <property type="nucleotide sequence ID" value="XM_002423677.1"/>
</dbReference>
<evidence type="ECO:0000259" key="23">
    <source>
        <dbReference type="PROSITE" id="PS51195"/>
    </source>
</evidence>
<evidence type="ECO:0000256" key="20">
    <source>
        <dbReference type="SAM" id="MobiDB-lite"/>
    </source>
</evidence>
<evidence type="ECO:0000313" key="26">
    <source>
        <dbReference type="EnsemblMetazoa" id="PHUM080480-PA"/>
    </source>
</evidence>
<feature type="active site" description="Proton donor" evidence="19">
    <location>
        <position position="179"/>
    </location>
</feature>
<evidence type="ECO:0000313" key="25">
    <source>
        <dbReference type="EMBL" id="EEB10984.1"/>
    </source>
</evidence>
<dbReference type="AlphaFoldDB" id="E0VC78"/>
<evidence type="ECO:0000256" key="8">
    <source>
        <dbReference type="ARBA" id="ARBA00022806"/>
    </source>
</evidence>
<keyword evidence="8" id="KW-0347">Helicase</keyword>
<evidence type="ECO:0000313" key="27">
    <source>
        <dbReference type="Proteomes" id="UP000009046"/>
    </source>
</evidence>
<dbReference type="InterPro" id="IPR050079">
    <property type="entry name" value="DEAD_box_RNA_helicase"/>
</dbReference>
<dbReference type="GO" id="GO:0003723">
    <property type="term" value="F:RNA binding"/>
    <property type="evidence" value="ECO:0007669"/>
    <property type="project" value="UniProtKB-KW"/>
</dbReference>
<evidence type="ECO:0000256" key="2">
    <source>
        <dbReference type="ARBA" id="ARBA00004123"/>
    </source>
</evidence>
<keyword evidence="5" id="KW-0547">Nucleotide-binding</keyword>
<evidence type="ECO:0000256" key="5">
    <source>
        <dbReference type="ARBA" id="ARBA00022741"/>
    </source>
</evidence>
<dbReference type="GO" id="GO:0030490">
    <property type="term" value="P:maturation of SSU-rRNA"/>
    <property type="evidence" value="ECO:0007669"/>
    <property type="project" value="InterPro"/>
</dbReference>
<dbReference type="CDD" id="cd17957">
    <property type="entry name" value="DEADc_DDX52"/>
    <property type="match status" value="1"/>
</dbReference>
<dbReference type="STRING" id="121224.E0VC78"/>
<dbReference type="EC" id="3.4.19.12" evidence="19"/>
<dbReference type="GO" id="GO:0005829">
    <property type="term" value="C:cytosol"/>
    <property type="evidence" value="ECO:0007669"/>
    <property type="project" value="TreeGrafter"/>
</dbReference>
<evidence type="ECO:0000256" key="4">
    <source>
        <dbReference type="ARBA" id="ARBA00022670"/>
    </source>
</evidence>
<dbReference type="PROSITE" id="PS52049">
    <property type="entry name" value="ULD"/>
    <property type="match status" value="1"/>
</dbReference>
<dbReference type="InterPro" id="IPR014001">
    <property type="entry name" value="Helicase_ATP-bd"/>
</dbReference>
<dbReference type="Gene3D" id="1.20.58.860">
    <property type="match status" value="1"/>
</dbReference>
<dbReference type="EnsemblMetazoa" id="PHUM080480-RA">
    <property type="protein sequence ID" value="PHUM080480-PA"/>
    <property type="gene ID" value="PHUM080480"/>
</dbReference>
<dbReference type="InterPro" id="IPR014014">
    <property type="entry name" value="RNA_helicase_DEAD_Q_motif"/>
</dbReference>
<dbReference type="InterPro" id="IPR044764">
    <property type="entry name" value="DDX52/Rok1_DEADc"/>
</dbReference>
<evidence type="ECO:0000256" key="9">
    <source>
        <dbReference type="ARBA" id="ARBA00022807"/>
    </source>
</evidence>
<dbReference type="Gene3D" id="3.40.50.300">
    <property type="entry name" value="P-loop containing nucleotide triphosphate hydrolases"/>
    <property type="match status" value="2"/>
</dbReference>
<dbReference type="GO" id="GO:0003724">
    <property type="term" value="F:RNA helicase activity"/>
    <property type="evidence" value="ECO:0007669"/>
    <property type="project" value="UniProtKB-EC"/>
</dbReference>
<keyword evidence="12" id="KW-0694">RNA-binding</keyword>
<dbReference type="eggNOG" id="KOG0344">
    <property type="taxonomic scope" value="Eukaryota"/>
</dbReference>
<accession>E0VC78</accession>
<dbReference type="InterPro" id="IPR038765">
    <property type="entry name" value="Papain-like_cys_pep_sf"/>
</dbReference>
<dbReference type="SMART" id="SM00490">
    <property type="entry name" value="HELICc"/>
    <property type="match status" value="1"/>
</dbReference>
<reference evidence="26" key="3">
    <citation type="submission" date="2021-02" db="UniProtKB">
        <authorList>
            <consortium name="EnsemblMetazoa"/>
        </authorList>
    </citation>
    <scope>IDENTIFICATION</scope>
    <source>
        <strain evidence="26">USDA</strain>
    </source>
</reference>
<dbReference type="PROSITE" id="PS51194">
    <property type="entry name" value="HELICASE_CTER"/>
    <property type="match status" value="1"/>
</dbReference>
<dbReference type="eggNOG" id="KOG2778">
    <property type="taxonomic scope" value="Eukaryota"/>
</dbReference>
<evidence type="ECO:0000256" key="6">
    <source>
        <dbReference type="ARBA" id="ARBA00022786"/>
    </source>
</evidence>
<keyword evidence="4 19" id="KW-0645">Protease</keyword>
<feature type="site" description="Important for enzyme activity" evidence="19">
    <location>
        <position position="194"/>
    </location>
</feature>
<dbReference type="FunFam" id="1.20.58.860:FF:000006">
    <property type="entry name" value="Ubiquitin carboxyl-terminal hydrolase"/>
    <property type="match status" value="1"/>
</dbReference>
<feature type="short sequence motif" description="Q motif" evidence="18">
    <location>
        <begin position="752"/>
        <end position="780"/>
    </location>
</feature>
<keyword evidence="10" id="KW-0067">ATP-binding</keyword>
<dbReference type="PANTHER" id="PTHR47959:SF15">
    <property type="entry name" value="RNA HELICASE"/>
    <property type="match status" value="1"/>
</dbReference>
<feature type="compositionally biased region" description="Low complexity" evidence="20">
    <location>
        <begin position="464"/>
        <end position="480"/>
    </location>
</feature>
<feature type="domain" description="Helicase C-terminal" evidence="22">
    <location>
        <begin position="971"/>
        <end position="1130"/>
    </location>
</feature>